<dbReference type="EMBL" id="FTOR01000009">
    <property type="protein sequence ID" value="SIT30446.1"/>
    <property type="molecule type" value="Genomic_DNA"/>
</dbReference>
<dbReference type="Proteomes" id="UP000186917">
    <property type="component" value="Unassembled WGS sequence"/>
</dbReference>
<dbReference type="AlphaFoldDB" id="A0A1N7R5P3"/>
<protein>
    <submittedName>
        <fullName evidence="1">Uncharacterized protein</fullName>
    </submittedName>
</protein>
<sequence length="76" mass="8870">MHIKPFRIYLLSVEKGRSTQTAGCVHFYFSLQKSYPAACSRLPALDKQKHYRTYISLYGQFTLKPILYGLQKQQVI</sequence>
<name>A0A1N7R5P3_9BACT</name>
<organism evidence="1 2">
    <name type="scientific">Filimonas lacunae</name>
    <dbReference type="NCBI Taxonomy" id="477680"/>
    <lineage>
        <taxon>Bacteria</taxon>
        <taxon>Pseudomonadati</taxon>
        <taxon>Bacteroidota</taxon>
        <taxon>Chitinophagia</taxon>
        <taxon>Chitinophagales</taxon>
        <taxon>Chitinophagaceae</taxon>
        <taxon>Filimonas</taxon>
    </lineage>
</organism>
<evidence type="ECO:0000313" key="2">
    <source>
        <dbReference type="Proteomes" id="UP000186917"/>
    </source>
</evidence>
<proteinExistence type="predicted"/>
<reference evidence="2" key="1">
    <citation type="submission" date="2017-01" db="EMBL/GenBank/DDBJ databases">
        <authorList>
            <person name="Varghese N."/>
            <person name="Submissions S."/>
        </authorList>
    </citation>
    <scope>NUCLEOTIDE SEQUENCE [LARGE SCALE GENOMIC DNA]</scope>
    <source>
        <strain evidence="2">DSM 21054</strain>
    </source>
</reference>
<evidence type="ECO:0000313" key="1">
    <source>
        <dbReference type="EMBL" id="SIT30446.1"/>
    </source>
</evidence>
<keyword evidence="2" id="KW-1185">Reference proteome</keyword>
<accession>A0A1N7R5P3</accession>
<gene>
    <name evidence="1" type="ORF">SAMN05421788_109226</name>
</gene>